<keyword evidence="3" id="KW-1185">Reference proteome</keyword>
<dbReference type="Proteomes" id="UP001208771">
    <property type="component" value="Unassembled WGS sequence"/>
</dbReference>
<sequence length="407" mass="44040">MKTVLEHFQQKCEAVLRPEMRKSARKATTALAIIACACMPAHAADPGAFAKSRYTTPLTDVCPSPFIIQKDWLAQAEQGPLYQLIGGGGEMSPGQYTGPLGSTGIELTILEGGGGLGLGDGETAYSALYMGNSRAGVTPHLGYQELDNAFIFSRRFPVVGVFTPLDIAPTVLFWDRATYPQGFKTIDDLKAFAAAGTGKIYVSSIKRTFGLYLVEEGVPADAFVEGYRGDGENFVTNNGTWLNQGFLTSEVYKFAHDNNWGKPVDYLTINDLGYRNYTGMLSVATARLDELAPCLEKLVPLLQQATVDYAANPAEANGVITDFNAGKNGASWWKTAPDLMEHAARIMVESGIIGNGPNTTIGDFDMERVAEMLAIVKPRFDERADPDVTPDAVVTNRFIDPSIGLPR</sequence>
<evidence type="ECO:0000256" key="1">
    <source>
        <dbReference type="SAM" id="SignalP"/>
    </source>
</evidence>
<feature type="chain" id="PRO_5042114904" description="ABC transporter substrate-binding protein" evidence="1">
    <location>
        <begin position="44"/>
        <end position="407"/>
    </location>
</feature>
<proteinExistence type="predicted"/>
<dbReference type="EMBL" id="JANFPI010000004">
    <property type="protein sequence ID" value="MCX8998381.1"/>
    <property type="molecule type" value="Genomic_DNA"/>
</dbReference>
<keyword evidence="1" id="KW-0732">Signal</keyword>
<organism evidence="2 3">
    <name type="scientific">Ectorhizobium quercum</name>
    <dbReference type="NCBI Taxonomy" id="2965071"/>
    <lineage>
        <taxon>Bacteria</taxon>
        <taxon>Pseudomonadati</taxon>
        <taxon>Pseudomonadota</taxon>
        <taxon>Alphaproteobacteria</taxon>
        <taxon>Hyphomicrobiales</taxon>
        <taxon>Rhizobiaceae</taxon>
        <taxon>Ectorhizobium</taxon>
    </lineage>
</organism>
<evidence type="ECO:0008006" key="4">
    <source>
        <dbReference type="Google" id="ProtNLM"/>
    </source>
</evidence>
<dbReference type="Gene3D" id="3.40.190.10">
    <property type="entry name" value="Periplasmic binding protein-like II"/>
    <property type="match status" value="1"/>
</dbReference>
<feature type="signal peptide" evidence="1">
    <location>
        <begin position="1"/>
        <end position="43"/>
    </location>
</feature>
<protein>
    <recommendedName>
        <fullName evidence="4">ABC transporter substrate-binding protein</fullName>
    </recommendedName>
</protein>
<evidence type="ECO:0000313" key="2">
    <source>
        <dbReference type="EMBL" id="MCX8998381.1"/>
    </source>
</evidence>
<reference evidence="2" key="1">
    <citation type="submission" date="2022-07" db="EMBL/GenBank/DDBJ databases">
        <title>Ectorhizobium quercum gen.nov., sp. nov.</title>
        <authorList>
            <person name="Ma T."/>
            <person name="Li Y."/>
        </authorList>
    </citation>
    <scope>NUCLEOTIDE SEQUENCE</scope>
    <source>
        <strain evidence="2">BDR2-2</strain>
    </source>
</reference>
<evidence type="ECO:0000313" key="3">
    <source>
        <dbReference type="Proteomes" id="UP001208771"/>
    </source>
</evidence>
<gene>
    <name evidence="2" type="ORF">NOF55_14800</name>
</gene>
<dbReference type="AlphaFoldDB" id="A0AAE3N1D5"/>
<name>A0AAE3N1D5_9HYPH</name>
<accession>A0AAE3N1D5</accession>
<comment type="caution">
    <text evidence="2">The sequence shown here is derived from an EMBL/GenBank/DDBJ whole genome shotgun (WGS) entry which is preliminary data.</text>
</comment>
<dbReference type="RefSeq" id="WP_306412157.1">
    <property type="nucleotide sequence ID" value="NZ_JANFPI010000004.1"/>
</dbReference>